<comment type="caution">
    <text evidence="2">The sequence shown here is derived from an EMBL/GenBank/DDBJ whole genome shotgun (WGS) entry which is preliminary data.</text>
</comment>
<evidence type="ECO:0000313" key="2">
    <source>
        <dbReference type="EMBL" id="TWT85227.1"/>
    </source>
</evidence>
<accession>A0A5C5ZDS8</accession>
<dbReference type="Proteomes" id="UP000318478">
    <property type="component" value="Unassembled WGS sequence"/>
</dbReference>
<evidence type="ECO:0000256" key="1">
    <source>
        <dbReference type="SAM" id="MobiDB-lite"/>
    </source>
</evidence>
<proteinExistence type="predicted"/>
<dbReference type="EMBL" id="SJPO01000001">
    <property type="protein sequence ID" value="TWT85227.1"/>
    <property type="molecule type" value="Genomic_DNA"/>
</dbReference>
<reference evidence="2 3" key="1">
    <citation type="submission" date="2019-02" db="EMBL/GenBank/DDBJ databases">
        <title>Deep-cultivation of Planctomycetes and their phenomic and genomic characterization uncovers novel biology.</title>
        <authorList>
            <person name="Wiegand S."/>
            <person name="Jogler M."/>
            <person name="Boedeker C."/>
            <person name="Pinto D."/>
            <person name="Vollmers J."/>
            <person name="Rivas-Marin E."/>
            <person name="Kohn T."/>
            <person name="Peeters S.H."/>
            <person name="Heuer A."/>
            <person name="Rast P."/>
            <person name="Oberbeckmann S."/>
            <person name="Bunk B."/>
            <person name="Jeske O."/>
            <person name="Meyerdierks A."/>
            <person name="Storesund J.E."/>
            <person name="Kallscheuer N."/>
            <person name="Luecker S."/>
            <person name="Lage O.M."/>
            <person name="Pohl T."/>
            <person name="Merkel B.J."/>
            <person name="Hornburger P."/>
            <person name="Mueller R.-W."/>
            <person name="Bruemmer F."/>
            <person name="Labrenz M."/>
            <person name="Spormann A.M."/>
            <person name="Op Den Camp H."/>
            <person name="Overmann J."/>
            <person name="Amann R."/>
            <person name="Jetten M.S.M."/>
            <person name="Mascher T."/>
            <person name="Medema M.H."/>
            <person name="Devos D.P."/>
            <person name="Kaster A.-K."/>
            <person name="Ovreas L."/>
            <person name="Rohde M."/>
            <person name="Galperin M.Y."/>
            <person name="Jogler C."/>
        </authorList>
    </citation>
    <scope>NUCLEOTIDE SEQUENCE [LARGE SCALE GENOMIC DNA]</scope>
    <source>
        <strain evidence="2 3">Pla123a</strain>
    </source>
</reference>
<keyword evidence="3" id="KW-1185">Reference proteome</keyword>
<gene>
    <name evidence="2" type="ORF">Pla123a_00330</name>
</gene>
<evidence type="ECO:0000313" key="3">
    <source>
        <dbReference type="Proteomes" id="UP000318478"/>
    </source>
</evidence>
<organism evidence="2 3">
    <name type="scientific">Posidoniimonas polymericola</name>
    <dbReference type="NCBI Taxonomy" id="2528002"/>
    <lineage>
        <taxon>Bacteria</taxon>
        <taxon>Pseudomonadati</taxon>
        <taxon>Planctomycetota</taxon>
        <taxon>Planctomycetia</taxon>
        <taxon>Pirellulales</taxon>
        <taxon>Lacipirellulaceae</taxon>
        <taxon>Posidoniimonas</taxon>
    </lineage>
</organism>
<name>A0A5C5ZDS8_9BACT</name>
<protein>
    <submittedName>
        <fullName evidence="2">Uncharacterized protein</fullName>
    </submittedName>
</protein>
<dbReference type="AlphaFoldDB" id="A0A5C5ZDS8"/>
<feature type="region of interest" description="Disordered" evidence="1">
    <location>
        <begin position="31"/>
        <end position="50"/>
    </location>
</feature>
<sequence length="50" mass="5401">MQMGVWADFFRVAVLRVKAPKMLAVAPPPGEFLGDFSHSGQSPEPLGDDT</sequence>